<reference evidence="1 2" key="1">
    <citation type="submission" date="2021-05" db="EMBL/GenBank/DDBJ databases">
        <title>A Polyphasic approach of four new species of the genus Ohtaekwangia: Ohtaekwangia histidinii sp. nov., Ohtaekwangia cretensis sp. nov., Ohtaekwangia indiensis sp. nov., Ohtaekwangia reichenbachii sp. nov. from diverse environment.</title>
        <authorList>
            <person name="Octaviana S."/>
        </authorList>
    </citation>
    <scope>NUCLEOTIDE SEQUENCE [LARGE SCALE GENOMIC DNA]</scope>
    <source>
        <strain evidence="1 2">PWU4</strain>
    </source>
</reference>
<evidence type="ECO:0000313" key="1">
    <source>
        <dbReference type="EMBL" id="MBT1700456.1"/>
    </source>
</evidence>
<protein>
    <submittedName>
        <fullName evidence="1">SRPBCC family protein</fullName>
    </submittedName>
</protein>
<dbReference type="InterPro" id="IPR019587">
    <property type="entry name" value="Polyketide_cyclase/dehydratase"/>
</dbReference>
<dbReference type="Gene3D" id="3.30.530.20">
    <property type="match status" value="1"/>
</dbReference>
<dbReference type="EMBL" id="JAHESF010000041">
    <property type="protein sequence ID" value="MBT1700456.1"/>
    <property type="molecule type" value="Genomic_DNA"/>
</dbReference>
<dbReference type="AlphaFoldDB" id="A0AAP2DQ37"/>
<name>A0AAP2DQ37_9BACT</name>
<comment type="caution">
    <text evidence="1">The sequence shown here is derived from an EMBL/GenBank/DDBJ whole genome shotgun (WGS) entry which is preliminary data.</text>
</comment>
<dbReference type="RefSeq" id="WP_254169106.1">
    <property type="nucleotide sequence ID" value="NZ_JAHESF010000041.1"/>
</dbReference>
<proteinExistence type="predicted"/>
<evidence type="ECO:0000313" key="2">
    <source>
        <dbReference type="Proteomes" id="UP001319200"/>
    </source>
</evidence>
<accession>A0AAP2DQ37</accession>
<dbReference type="InterPro" id="IPR023393">
    <property type="entry name" value="START-like_dom_sf"/>
</dbReference>
<dbReference type="Proteomes" id="UP001319200">
    <property type="component" value="Unassembled WGS sequence"/>
</dbReference>
<gene>
    <name evidence="1" type="ORF">KK083_26450</name>
</gene>
<dbReference type="CDD" id="cd08865">
    <property type="entry name" value="SRPBCC_10"/>
    <property type="match status" value="1"/>
</dbReference>
<sequence length="150" mass="17175">MRSVDVSTEIIINRPVEAVAAFASDPDNATKWYVNIKSVAWKTPKPLVVGTQVEFMAAFLGKKLVYTYEVTEFSPNKNFVMRTANGPFPMETTYHWQKISDSQTRMVLRNRGTPSGFAKWITPIMELAMKTANRKDLKRLKDLLEKDRTN</sequence>
<organism evidence="1 2">
    <name type="scientific">Chryseosolibacter histidini</name>
    <dbReference type="NCBI Taxonomy" id="2782349"/>
    <lineage>
        <taxon>Bacteria</taxon>
        <taxon>Pseudomonadati</taxon>
        <taxon>Bacteroidota</taxon>
        <taxon>Cytophagia</taxon>
        <taxon>Cytophagales</taxon>
        <taxon>Chryseotaleaceae</taxon>
        <taxon>Chryseosolibacter</taxon>
    </lineage>
</organism>
<dbReference type="SUPFAM" id="SSF55961">
    <property type="entry name" value="Bet v1-like"/>
    <property type="match status" value="1"/>
</dbReference>
<keyword evidence="2" id="KW-1185">Reference proteome</keyword>
<dbReference type="Pfam" id="PF10604">
    <property type="entry name" value="Polyketide_cyc2"/>
    <property type="match status" value="1"/>
</dbReference>